<dbReference type="SUPFAM" id="SSF56281">
    <property type="entry name" value="Metallo-hydrolase/oxidoreductase"/>
    <property type="match status" value="1"/>
</dbReference>
<evidence type="ECO:0000256" key="1">
    <source>
        <dbReference type="SAM" id="Phobius"/>
    </source>
</evidence>
<protein>
    <submittedName>
        <fullName evidence="2">S-layer protein</fullName>
    </submittedName>
</protein>
<organism evidence="2 3">
    <name type="scientific">Candidatus Adlerbacteria bacterium GW2011_GWA1_54_10</name>
    <dbReference type="NCBI Taxonomy" id="1618605"/>
    <lineage>
        <taxon>Bacteria</taxon>
        <taxon>Candidatus Adleribacteriota</taxon>
    </lineage>
</organism>
<dbReference type="AlphaFoldDB" id="A0A0G2AQU6"/>
<feature type="transmembrane region" description="Helical" evidence="1">
    <location>
        <begin position="6"/>
        <end position="23"/>
    </location>
</feature>
<comment type="caution">
    <text evidence="2">The sequence shown here is derived from an EMBL/GenBank/DDBJ whole genome shotgun (WGS) entry which is preliminary data.</text>
</comment>
<feature type="transmembrane region" description="Helical" evidence="1">
    <location>
        <begin position="116"/>
        <end position="138"/>
    </location>
</feature>
<reference evidence="2 3" key="1">
    <citation type="journal article" date="2015" name="Nature">
        <title>rRNA introns, odd ribosomes, and small enigmatic genomes across a large radiation of phyla.</title>
        <authorList>
            <person name="Brown C.T."/>
            <person name="Hug L.A."/>
            <person name="Thomas B.C."/>
            <person name="Sharon I."/>
            <person name="Castelle C.J."/>
            <person name="Singh A."/>
            <person name="Wilkins M.J."/>
            <person name="Williams K.H."/>
            <person name="Banfield J.F."/>
        </authorList>
    </citation>
    <scope>NUCLEOTIDE SEQUENCE [LARGE SCALE GENOMIC DNA]</scope>
</reference>
<evidence type="ECO:0000313" key="2">
    <source>
        <dbReference type="EMBL" id="KKW35109.1"/>
    </source>
</evidence>
<evidence type="ECO:0000313" key="3">
    <source>
        <dbReference type="Proteomes" id="UP000034740"/>
    </source>
</evidence>
<keyword evidence="1" id="KW-1133">Transmembrane helix</keyword>
<keyword evidence="1" id="KW-0812">Transmembrane</keyword>
<keyword evidence="1" id="KW-0472">Membrane</keyword>
<dbReference type="Gene3D" id="3.60.15.10">
    <property type="entry name" value="Ribonuclease Z/Hydroxyacylglutathione hydrolase-like"/>
    <property type="match status" value="1"/>
</dbReference>
<dbReference type="EMBL" id="LCRO01000018">
    <property type="protein sequence ID" value="KKW35109.1"/>
    <property type="molecule type" value="Genomic_DNA"/>
</dbReference>
<sequence length="165" mass="17206">MRVPTWLYILICAGLIVGNVNVYRAIFAEPVLTVTVLSVGPADKAGHAVLLRSPSGKTVLVDTGPDASILRALGSTLPLWQRRLDAVILTSTKKAFTGGLPDVQSRYRVARTFSTGTSFSLGAVSIAILAPATLAISYGSSVFNISSSTPAGVYVSDGTSIVPKI</sequence>
<dbReference type="InterPro" id="IPR036866">
    <property type="entry name" value="RibonucZ/Hydroxyglut_hydro"/>
</dbReference>
<proteinExistence type="predicted"/>
<gene>
    <name evidence="2" type="ORF">UY83_C0018G0004</name>
</gene>
<dbReference type="Proteomes" id="UP000034740">
    <property type="component" value="Unassembled WGS sequence"/>
</dbReference>
<name>A0A0G2AQU6_9BACT</name>
<accession>A0A0G2AQU6</accession>